<organism evidence="8 9">
    <name type="scientific">Paramecium primaurelia</name>
    <dbReference type="NCBI Taxonomy" id="5886"/>
    <lineage>
        <taxon>Eukaryota</taxon>
        <taxon>Sar</taxon>
        <taxon>Alveolata</taxon>
        <taxon>Ciliophora</taxon>
        <taxon>Intramacronucleata</taxon>
        <taxon>Oligohymenophorea</taxon>
        <taxon>Peniculida</taxon>
        <taxon>Parameciidae</taxon>
        <taxon>Paramecium</taxon>
    </lineage>
</organism>
<evidence type="ECO:0000259" key="7">
    <source>
        <dbReference type="PROSITE" id="PS51837"/>
    </source>
</evidence>
<keyword evidence="4" id="KW-0862">Zinc</keyword>
<evidence type="ECO:0000313" key="8">
    <source>
        <dbReference type="EMBL" id="CAD8043732.1"/>
    </source>
</evidence>
<feature type="domain" description="LITAF" evidence="7">
    <location>
        <begin position="30"/>
        <end position="114"/>
    </location>
</feature>
<dbReference type="AlphaFoldDB" id="A0A8S1JMU5"/>
<keyword evidence="6" id="KW-1133">Transmembrane helix</keyword>
<dbReference type="PANTHER" id="PTHR23292:SF6">
    <property type="entry name" value="FI16602P1-RELATED"/>
    <property type="match status" value="1"/>
</dbReference>
<evidence type="ECO:0000256" key="2">
    <source>
        <dbReference type="ARBA" id="ARBA00005975"/>
    </source>
</evidence>
<sequence>MQTLQDNSSTIIAPVINETEITIDSDYRQSQALIRVNYHANMKRMPITVVCPQCKQQGTTIIIREVGAATIMVGYLLFLLTTIFCFWIPCCVDECQDAIHQCPHCKAEVGIGPYQIL</sequence>
<dbReference type="PROSITE" id="PS51837">
    <property type="entry name" value="LITAF"/>
    <property type="match status" value="1"/>
</dbReference>
<dbReference type="Pfam" id="PF10601">
    <property type="entry name" value="zf-LITAF-like"/>
    <property type="match status" value="1"/>
</dbReference>
<proteinExistence type="inferred from homology"/>
<keyword evidence="5 6" id="KW-0472">Membrane</keyword>
<evidence type="ECO:0000256" key="1">
    <source>
        <dbReference type="ARBA" id="ARBA00004170"/>
    </source>
</evidence>
<comment type="caution">
    <text evidence="8">The sequence shown here is derived from an EMBL/GenBank/DDBJ whole genome shotgun (WGS) entry which is preliminary data.</text>
</comment>
<keyword evidence="6" id="KW-0812">Transmembrane</keyword>
<evidence type="ECO:0000256" key="5">
    <source>
        <dbReference type="ARBA" id="ARBA00023136"/>
    </source>
</evidence>
<comment type="subcellular location">
    <subcellularLocation>
        <location evidence="1">Membrane</location>
        <topology evidence="1">Peripheral membrane protein</topology>
    </subcellularLocation>
</comment>
<dbReference type="Proteomes" id="UP000688137">
    <property type="component" value="Unassembled WGS sequence"/>
</dbReference>
<reference evidence="8" key="1">
    <citation type="submission" date="2021-01" db="EMBL/GenBank/DDBJ databases">
        <authorList>
            <consortium name="Genoscope - CEA"/>
            <person name="William W."/>
        </authorList>
    </citation>
    <scope>NUCLEOTIDE SEQUENCE</scope>
</reference>
<dbReference type="EMBL" id="CAJJDM010000002">
    <property type="protein sequence ID" value="CAD8043732.1"/>
    <property type="molecule type" value="Genomic_DNA"/>
</dbReference>
<dbReference type="InterPro" id="IPR006629">
    <property type="entry name" value="LITAF"/>
</dbReference>
<feature type="transmembrane region" description="Helical" evidence="6">
    <location>
        <begin position="66"/>
        <end position="89"/>
    </location>
</feature>
<name>A0A8S1JMU5_PARPR</name>
<evidence type="ECO:0000256" key="4">
    <source>
        <dbReference type="ARBA" id="ARBA00022833"/>
    </source>
</evidence>
<keyword evidence="3" id="KW-0479">Metal-binding</keyword>
<protein>
    <recommendedName>
        <fullName evidence="7">LITAF domain-containing protein</fullName>
    </recommendedName>
</protein>
<evidence type="ECO:0000256" key="6">
    <source>
        <dbReference type="SAM" id="Phobius"/>
    </source>
</evidence>
<keyword evidence="9" id="KW-1185">Reference proteome</keyword>
<dbReference type="InterPro" id="IPR037519">
    <property type="entry name" value="LITAF_fam"/>
</dbReference>
<evidence type="ECO:0000313" key="9">
    <source>
        <dbReference type="Proteomes" id="UP000688137"/>
    </source>
</evidence>
<dbReference type="GO" id="GO:0008270">
    <property type="term" value="F:zinc ion binding"/>
    <property type="evidence" value="ECO:0007669"/>
    <property type="project" value="TreeGrafter"/>
</dbReference>
<dbReference type="OMA" id="QVNYHAN"/>
<evidence type="ECO:0000256" key="3">
    <source>
        <dbReference type="ARBA" id="ARBA00022723"/>
    </source>
</evidence>
<comment type="similarity">
    <text evidence="2">Belongs to the CDIP1/LITAF family.</text>
</comment>
<accession>A0A8S1JMU5</accession>
<dbReference type="GO" id="GO:0016020">
    <property type="term" value="C:membrane"/>
    <property type="evidence" value="ECO:0007669"/>
    <property type="project" value="UniProtKB-SubCell"/>
</dbReference>
<dbReference type="SMART" id="SM00714">
    <property type="entry name" value="LITAF"/>
    <property type="match status" value="1"/>
</dbReference>
<dbReference type="PANTHER" id="PTHR23292">
    <property type="entry name" value="LIPOPOLYSACCHARIDE-INDUCED TUMOR NECROSIS FACTOR-ALPHA FACTOR"/>
    <property type="match status" value="1"/>
</dbReference>
<gene>
    <name evidence="8" type="ORF">PPRIM_AZ9-3.1.T0050386</name>
</gene>